<dbReference type="Gene3D" id="3.90.1150.10">
    <property type="entry name" value="Aspartate Aminotransferase, domain 1"/>
    <property type="match status" value="1"/>
</dbReference>
<evidence type="ECO:0000259" key="7">
    <source>
        <dbReference type="Pfam" id="PF00155"/>
    </source>
</evidence>
<evidence type="ECO:0000256" key="3">
    <source>
        <dbReference type="ARBA" id="ARBA00022679"/>
    </source>
</evidence>
<comment type="cofactor">
    <cofactor evidence="1 6">
        <name>pyridoxal 5'-phosphate</name>
        <dbReference type="ChEBI" id="CHEBI:597326"/>
    </cofactor>
</comment>
<keyword evidence="9" id="KW-1185">Reference proteome</keyword>
<proteinExistence type="inferred from homology"/>
<evidence type="ECO:0000256" key="2">
    <source>
        <dbReference type="ARBA" id="ARBA00013187"/>
    </source>
</evidence>
<comment type="similarity">
    <text evidence="6">Belongs to the class-II pyridoxal-phosphate-dependent aminotransferase family.</text>
</comment>
<organism evidence="8 9">
    <name type="scientific">Nonomuraea wenchangensis</name>
    <dbReference type="NCBI Taxonomy" id="568860"/>
    <lineage>
        <taxon>Bacteria</taxon>
        <taxon>Bacillati</taxon>
        <taxon>Actinomycetota</taxon>
        <taxon>Actinomycetes</taxon>
        <taxon>Streptosporangiales</taxon>
        <taxon>Streptosporangiaceae</taxon>
        <taxon>Nonomuraea</taxon>
    </lineage>
</organism>
<dbReference type="InterPro" id="IPR015424">
    <property type="entry name" value="PyrdxlP-dep_Trfase"/>
</dbReference>
<dbReference type="Pfam" id="PF00155">
    <property type="entry name" value="Aminotran_1_2"/>
    <property type="match status" value="1"/>
</dbReference>
<evidence type="ECO:0000256" key="1">
    <source>
        <dbReference type="ARBA" id="ARBA00001933"/>
    </source>
</evidence>
<keyword evidence="3" id="KW-0808">Transferase</keyword>
<dbReference type="InterPro" id="IPR001917">
    <property type="entry name" value="Aminotrans_II_pyridoxalP_BS"/>
</dbReference>
<comment type="catalytic activity">
    <reaction evidence="5">
        <text>6-carboxyhexanoyl-[ACP] + L-alanine + H(+) = (8S)-8-amino-7-oxononanoate + holo-[ACP] + CO2</text>
        <dbReference type="Rhea" id="RHEA:42288"/>
        <dbReference type="Rhea" id="RHEA-COMP:9685"/>
        <dbReference type="Rhea" id="RHEA-COMP:9955"/>
        <dbReference type="ChEBI" id="CHEBI:15378"/>
        <dbReference type="ChEBI" id="CHEBI:16526"/>
        <dbReference type="ChEBI" id="CHEBI:57972"/>
        <dbReference type="ChEBI" id="CHEBI:64479"/>
        <dbReference type="ChEBI" id="CHEBI:78846"/>
        <dbReference type="ChEBI" id="CHEBI:149468"/>
        <dbReference type="EC" id="2.3.1.47"/>
    </reaction>
</comment>
<keyword evidence="4 6" id="KW-0663">Pyridoxal phosphate</keyword>
<dbReference type="Gene3D" id="3.40.640.10">
    <property type="entry name" value="Type I PLP-dependent aspartate aminotransferase-like (Major domain)"/>
    <property type="match status" value="1"/>
</dbReference>
<dbReference type="InterPro" id="IPR015421">
    <property type="entry name" value="PyrdxlP-dep_Trfase_major"/>
</dbReference>
<dbReference type="AlphaFoldDB" id="A0A1I0LJM0"/>
<dbReference type="GO" id="GO:0008710">
    <property type="term" value="F:8-amino-7-oxononanoate synthase activity"/>
    <property type="evidence" value="ECO:0007669"/>
    <property type="project" value="UniProtKB-EC"/>
</dbReference>
<dbReference type="PANTHER" id="PTHR13693">
    <property type="entry name" value="CLASS II AMINOTRANSFERASE/8-AMINO-7-OXONONANOATE SYNTHASE"/>
    <property type="match status" value="1"/>
</dbReference>
<dbReference type="InterPro" id="IPR015422">
    <property type="entry name" value="PyrdxlP-dep_Trfase_small"/>
</dbReference>
<dbReference type="PANTHER" id="PTHR13693:SF3">
    <property type="entry name" value="LD36009P"/>
    <property type="match status" value="1"/>
</dbReference>
<dbReference type="SUPFAM" id="SSF53383">
    <property type="entry name" value="PLP-dependent transferases"/>
    <property type="match status" value="1"/>
</dbReference>
<protein>
    <recommendedName>
        <fullName evidence="2">8-amino-7-oxononanoate synthase</fullName>
        <ecNumber evidence="2">2.3.1.47</ecNumber>
    </recommendedName>
</protein>
<dbReference type="InterPro" id="IPR004839">
    <property type="entry name" value="Aminotransferase_I/II_large"/>
</dbReference>
<evidence type="ECO:0000256" key="4">
    <source>
        <dbReference type="ARBA" id="ARBA00022898"/>
    </source>
</evidence>
<dbReference type="PROSITE" id="PS00599">
    <property type="entry name" value="AA_TRANSFER_CLASS_2"/>
    <property type="match status" value="1"/>
</dbReference>
<reference evidence="8 9" key="1">
    <citation type="submission" date="2016-10" db="EMBL/GenBank/DDBJ databases">
        <authorList>
            <person name="de Groot N.N."/>
        </authorList>
    </citation>
    <scope>NUCLEOTIDE SEQUENCE [LARGE SCALE GENOMIC DNA]</scope>
    <source>
        <strain evidence="8 9">CGMCC 4.5598</strain>
    </source>
</reference>
<gene>
    <name evidence="8" type="ORF">SAMN05421811_11839</name>
</gene>
<dbReference type="Proteomes" id="UP000199361">
    <property type="component" value="Unassembled WGS sequence"/>
</dbReference>
<dbReference type="InterPro" id="IPR050087">
    <property type="entry name" value="AON_synthase_class-II"/>
</dbReference>
<dbReference type="EC" id="2.3.1.47" evidence="2"/>
<dbReference type="GO" id="GO:0030170">
    <property type="term" value="F:pyridoxal phosphate binding"/>
    <property type="evidence" value="ECO:0007669"/>
    <property type="project" value="InterPro"/>
</dbReference>
<evidence type="ECO:0000313" key="9">
    <source>
        <dbReference type="Proteomes" id="UP000199361"/>
    </source>
</evidence>
<accession>A0A1I0LJM0</accession>
<evidence type="ECO:0000256" key="5">
    <source>
        <dbReference type="ARBA" id="ARBA00047715"/>
    </source>
</evidence>
<dbReference type="RefSeq" id="WP_177241097.1">
    <property type="nucleotide sequence ID" value="NZ_FOHX01000018.1"/>
</dbReference>
<feature type="domain" description="Aminotransferase class I/classII large" evidence="7">
    <location>
        <begin position="48"/>
        <end position="383"/>
    </location>
</feature>
<sequence>MADVFDKCRSWETHRIFKSAGLYPFAPPVEELLSPGEARIHGRPVIMAASNDYLGLSADPRVREAARKAIAEHGTSCSGSRLANGTYVLHLELEERLAAFLHREAALALSTGYQTNLAVSALLGQDDVVLTDQDNHASLRDAVRLGGAVERVFRHNDTKHLEWLLSDTPPGSGVLIVTEGVFSMAGDMCDLPRIAELARQHGARLMLDCAHDLGVLGADGRGVPELSGLESSVDLIMTTFSKSLASLGGALAGEAEVIDYIRHWASPAVFSASMTPASVAAALKALELVEAEPERRRLVMENAARLRDGLLGLGYEVGRSPTPVVPVHVGDFMTCLRLWRALFDAGVFTGAVIHPAVQHGRELIRISATAAHTEAQLDRIIGAFAEAGTAVGVIGPQGMTR</sequence>
<name>A0A1I0LJM0_9ACTN</name>
<dbReference type="STRING" id="568860.SAMN05421811_11839"/>
<evidence type="ECO:0000256" key="6">
    <source>
        <dbReference type="RuleBase" id="RU003693"/>
    </source>
</evidence>
<dbReference type="EMBL" id="FOHX01000018">
    <property type="protein sequence ID" value="SEU40467.1"/>
    <property type="molecule type" value="Genomic_DNA"/>
</dbReference>
<evidence type="ECO:0000313" key="8">
    <source>
        <dbReference type="EMBL" id="SEU40467.1"/>
    </source>
</evidence>